<dbReference type="PANTHER" id="PTHR45444">
    <property type="entry name" value="XANTHINE DEHYDROGENASE"/>
    <property type="match status" value="1"/>
</dbReference>
<reference evidence="9 10" key="1">
    <citation type="submission" date="2018-03" db="EMBL/GenBank/DDBJ databases">
        <title>Draft Genome Sequences of the Obligatory Marine Myxobacteria Enhygromyxa salina SWB005.</title>
        <authorList>
            <person name="Poehlein A."/>
            <person name="Moghaddam J.A."/>
            <person name="Harms H."/>
            <person name="Alanjari M."/>
            <person name="Koenig G.M."/>
            <person name="Daniel R."/>
            <person name="Schaeberle T.F."/>
        </authorList>
    </citation>
    <scope>NUCLEOTIDE SEQUENCE [LARGE SCALE GENOMIC DNA]</scope>
    <source>
        <strain evidence="9 10">SWB005</strain>
    </source>
</reference>
<dbReference type="InterPro" id="IPR002346">
    <property type="entry name" value="Mopterin_DH_FAD-bd"/>
</dbReference>
<dbReference type="InterPro" id="IPR012675">
    <property type="entry name" value="Beta-grasp_dom_sf"/>
</dbReference>
<evidence type="ECO:0000256" key="2">
    <source>
        <dbReference type="ARBA" id="ARBA00022723"/>
    </source>
</evidence>
<dbReference type="PROSITE" id="PS51387">
    <property type="entry name" value="FAD_PCMH"/>
    <property type="match status" value="1"/>
</dbReference>
<dbReference type="PANTHER" id="PTHR45444:SF3">
    <property type="entry name" value="XANTHINE DEHYDROGENASE"/>
    <property type="match status" value="1"/>
</dbReference>
<dbReference type="PROSITE" id="PS51085">
    <property type="entry name" value="2FE2S_FER_2"/>
    <property type="match status" value="1"/>
</dbReference>
<dbReference type="InterPro" id="IPR036318">
    <property type="entry name" value="FAD-bd_PCMH-like_sf"/>
</dbReference>
<name>A0A2S9YG24_9BACT</name>
<dbReference type="Pfam" id="PF01799">
    <property type="entry name" value="Fer2_2"/>
    <property type="match status" value="1"/>
</dbReference>
<evidence type="ECO:0000256" key="5">
    <source>
        <dbReference type="ARBA" id="ARBA00023004"/>
    </source>
</evidence>
<dbReference type="Pfam" id="PF00941">
    <property type="entry name" value="FAD_binding_5"/>
    <property type="match status" value="1"/>
</dbReference>
<dbReference type="InterPro" id="IPR016208">
    <property type="entry name" value="Ald_Oxase/xanthine_DH-like"/>
</dbReference>
<dbReference type="InterPro" id="IPR036884">
    <property type="entry name" value="2Fe-2S-bd_dom_sf"/>
</dbReference>
<evidence type="ECO:0000256" key="6">
    <source>
        <dbReference type="SAM" id="MobiDB-lite"/>
    </source>
</evidence>
<dbReference type="AlphaFoldDB" id="A0A2S9YG24"/>
<dbReference type="EMBL" id="PVNK01000064">
    <property type="protein sequence ID" value="PRQ04048.1"/>
    <property type="molecule type" value="Genomic_DNA"/>
</dbReference>
<dbReference type="InterPro" id="IPR036683">
    <property type="entry name" value="CO_DH_flav_C_dom_sf"/>
</dbReference>
<sequence>MADLIVNGSALSIDEAGVDPHTTVLDFLRDRGLVGTKEGCAEGECGACAVALVREGPGGRTTYVPVNSCLTLLGSVLGGELITVEGVRPSAEALHPVQAAMVEAGGSQCGYCTPGFVVSMFAEYYRHERPAWDPEAIAGNLCRCTGYRPIRDAMRSLGAPAGDDRFLARLEQPAPRLGGLTQLRTRTEGPRRLLRPASLAELLDQLAATPEAKIIAGGTDVVVEVNQRHARWPVLISLEAVAELRRVELGDEQVEIGACVSLSDVEHRLDHALPLLDELFPLFSSRLIRNRATLGGNLVNASPIGDSPPALLALDAELELVSRAGSRVVALAEFFTGYRKTVLAPGEIVATIRVPRRAPTHAHFYKVSKRVLDDISTVAAAFALELDDGGTITKARLAYGGVAATPARARAAEDALLGRPWTRETVAAVEPLLASAFTPMTDHRGSADYRRAMTARLFEKFFHETAAGRRLGPQPPPVQHRVHSQGVRSS</sequence>
<proteinExistence type="predicted"/>
<dbReference type="NCBIfam" id="TIGR02963">
    <property type="entry name" value="xanthine_xdhA"/>
    <property type="match status" value="1"/>
</dbReference>
<dbReference type="GO" id="GO:0071949">
    <property type="term" value="F:FAD binding"/>
    <property type="evidence" value="ECO:0007669"/>
    <property type="project" value="InterPro"/>
</dbReference>
<dbReference type="Gene3D" id="3.10.20.30">
    <property type="match status" value="1"/>
</dbReference>
<dbReference type="Gene3D" id="3.30.390.50">
    <property type="entry name" value="CO dehydrogenase flavoprotein, C-terminal domain"/>
    <property type="match status" value="1"/>
</dbReference>
<dbReference type="Gene3D" id="3.30.43.10">
    <property type="entry name" value="Uridine Diphospho-n-acetylenolpyruvylglucosamine Reductase, domain 2"/>
    <property type="match status" value="1"/>
</dbReference>
<dbReference type="InterPro" id="IPR001041">
    <property type="entry name" value="2Fe-2S_ferredoxin-type"/>
</dbReference>
<dbReference type="RefSeq" id="WP_106390553.1">
    <property type="nucleotide sequence ID" value="NZ_PVNK01000064.1"/>
</dbReference>
<keyword evidence="3" id="KW-0274">FAD</keyword>
<dbReference type="InterPro" id="IPR016169">
    <property type="entry name" value="FAD-bd_PCMH_sub2"/>
</dbReference>
<dbReference type="Gene3D" id="3.30.465.10">
    <property type="match status" value="1"/>
</dbReference>
<keyword evidence="4 9" id="KW-0560">Oxidoreductase</keyword>
<protein>
    <submittedName>
        <fullName evidence="9">Nicotinate dehydrogenase FAD-subunit</fullName>
        <ecNumber evidence="9">1.17.1.5</ecNumber>
    </submittedName>
</protein>
<dbReference type="Proteomes" id="UP000237968">
    <property type="component" value="Unassembled WGS sequence"/>
</dbReference>
<feature type="region of interest" description="Disordered" evidence="6">
    <location>
        <begin position="468"/>
        <end position="490"/>
    </location>
</feature>
<evidence type="ECO:0000256" key="4">
    <source>
        <dbReference type="ARBA" id="ARBA00023002"/>
    </source>
</evidence>
<dbReference type="InterPro" id="IPR036010">
    <property type="entry name" value="2Fe-2S_ferredoxin-like_sf"/>
</dbReference>
<evidence type="ECO:0000256" key="1">
    <source>
        <dbReference type="ARBA" id="ARBA00022630"/>
    </source>
</evidence>
<comment type="caution">
    <text evidence="9">The sequence shown here is derived from an EMBL/GenBank/DDBJ whole genome shotgun (WGS) entry which is preliminary data.</text>
</comment>
<dbReference type="SUPFAM" id="SSF55447">
    <property type="entry name" value="CO dehydrogenase flavoprotein C-terminal domain-like"/>
    <property type="match status" value="1"/>
</dbReference>
<dbReference type="InterPro" id="IPR002888">
    <property type="entry name" value="2Fe-2S-bd"/>
</dbReference>
<dbReference type="GO" id="GO:0051537">
    <property type="term" value="F:2 iron, 2 sulfur cluster binding"/>
    <property type="evidence" value="ECO:0007669"/>
    <property type="project" value="InterPro"/>
</dbReference>
<feature type="domain" description="2Fe-2S ferredoxin-type" evidence="7">
    <location>
        <begin position="1"/>
        <end position="87"/>
    </location>
</feature>
<organism evidence="9 10">
    <name type="scientific">Enhygromyxa salina</name>
    <dbReference type="NCBI Taxonomy" id="215803"/>
    <lineage>
        <taxon>Bacteria</taxon>
        <taxon>Pseudomonadati</taxon>
        <taxon>Myxococcota</taxon>
        <taxon>Polyangia</taxon>
        <taxon>Nannocystales</taxon>
        <taxon>Nannocystaceae</taxon>
        <taxon>Enhygromyxa</taxon>
    </lineage>
</organism>
<evidence type="ECO:0000259" key="7">
    <source>
        <dbReference type="PROSITE" id="PS51085"/>
    </source>
</evidence>
<dbReference type="GO" id="GO:0050138">
    <property type="term" value="F:nicotinate dehydrogenase activity"/>
    <property type="evidence" value="ECO:0007669"/>
    <property type="project" value="UniProtKB-EC"/>
</dbReference>
<accession>A0A2S9YG24</accession>
<dbReference type="InterPro" id="IPR005107">
    <property type="entry name" value="CO_DH_flav_C"/>
</dbReference>
<dbReference type="GO" id="GO:0004854">
    <property type="term" value="F:xanthine dehydrogenase activity"/>
    <property type="evidence" value="ECO:0007669"/>
    <property type="project" value="InterPro"/>
</dbReference>
<dbReference type="Gene3D" id="1.10.150.120">
    <property type="entry name" value="[2Fe-2S]-binding domain"/>
    <property type="match status" value="1"/>
</dbReference>
<dbReference type="InterPro" id="IPR016167">
    <property type="entry name" value="FAD-bd_PCMH_sub1"/>
</dbReference>
<dbReference type="SUPFAM" id="SSF54292">
    <property type="entry name" value="2Fe-2S ferredoxin-like"/>
    <property type="match status" value="1"/>
</dbReference>
<dbReference type="Pfam" id="PF00111">
    <property type="entry name" value="Fer2"/>
    <property type="match status" value="1"/>
</dbReference>
<dbReference type="PROSITE" id="PS00197">
    <property type="entry name" value="2FE2S_FER_1"/>
    <property type="match status" value="1"/>
</dbReference>
<dbReference type="GO" id="GO:0005506">
    <property type="term" value="F:iron ion binding"/>
    <property type="evidence" value="ECO:0007669"/>
    <property type="project" value="InterPro"/>
</dbReference>
<gene>
    <name evidence="9" type="primary">ndhF</name>
    <name evidence="9" type="ORF">ENSA5_10960</name>
</gene>
<dbReference type="InterPro" id="IPR016166">
    <property type="entry name" value="FAD-bd_PCMH"/>
</dbReference>
<evidence type="ECO:0000256" key="3">
    <source>
        <dbReference type="ARBA" id="ARBA00022827"/>
    </source>
</evidence>
<dbReference type="SUPFAM" id="SSF47741">
    <property type="entry name" value="CO dehydrogenase ISP C-domain like"/>
    <property type="match status" value="1"/>
</dbReference>
<keyword evidence="5" id="KW-0408">Iron</keyword>
<feature type="domain" description="FAD-binding PCMH-type" evidence="8">
    <location>
        <begin position="186"/>
        <end position="359"/>
    </location>
</feature>
<dbReference type="Pfam" id="PF03450">
    <property type="entry name" value="CO_deh_flav_C"/>
    <property type="match status" value="1"/>
</dbReference>
<dbReference type="OrthoDB" id="9783813at2"/>
<dbReference type="CDD" id="cd00207">
    <property type="entry name" value="fer2"/>
    <property type="match status" value="1"/>
</dbReference>
<dbReference type="InterPro" id="IPR006058">
    <property type="entry name" value="2Fe2S_fd_BS"/>
</dbReference>
<evidence type="ECO:0000313" key="10">
    <source>
        <dbReference type="Proteomes" id="UP000237968"/>
    </source>
</evidence>
<dbReference type="EC" id="1.17.1.5" evidence="9"/>
<evidence type="ECO:0000259" key="8">
    <source>
        <dbReference type="PROSITE" id="PS51387"/>
    </source>
</evidence>
<dbReference type="SMART" id="SM01092">
    <property type="entry name" value="CO_deh_flav_C"/>
    <property type="match status" value="1"/>
</dbReference>
<dbReference type="InterPro" id="IPR012175">
    <property type="entry name" value="Xanth_DH_ssu_bac"/>
</dbReference>
<keyword evidence="1" id="KW-0285">Flavoprotein</keyword>
<keyword evidence="10" id="KW-1185">Reference proteome</keyword>
<dbReference type="SUPFAM" id="SSF56176">
    <property type="entry name" value="FAD-binding/transporter-associated domain-like"/>
    <property type="match status" value="1"/>
</dbReference>
<dbReference type="PIRSF" id="PIRSF036557">
    <property type="entry name" value="XdhA_RC"/>
    <property type="match status" value="1"/>
</dbReference>
<keyword evidence="2" id="KW-0479">Metal-binding</keyword>
<dbReference type="InterPro" id="IPR014307">
    <property type="entry name" value="Xanthine_DH_ssu"/>
</dbReference>
<evidence type="ECO:0000313" key="9">
    <source>
        <dbReference type="EMBL" id="PRQ04048.1"/>
    </source>
</evidence>